<dbReference type="EMBL" id="FXTO01000001">
    <property type="protein sequence ID" value="SMO33579.1"/>
    <property type="molecule type" value="Genomic_DNA"/>
</dbReference>
<protein>
    <recommendedName>
        <fullName evidence="4">Secreted protein</fullName>
    </recommendedName>
</protein>
<dbReference type="OrthoDB" id="573055at2"/>
<keyword evidence="3" id="KW-1185">Reference proteome</keyword>
<feature type="signal peptide" evidence="1">
    <location>
        <begin position="1"/>
        <end position="19"/>
    </location>
</feature>
<keyword evidence="1" id="KW-0732">Signal</keyword>
<accession>A0A521AFK3</accession>
<name>A0A521AFK3_9RHOB</name>
<dbReference type="RefSeq" id="WP_142491449.1">
    <property type="nucleotide sequence ID" value="NZ_FXTO01000001.1"/>
</dbReference>
<dbReference type="AlphaFoldDB" id="A0A521AFK3"/>
<evidence type="ECO:0008006" key="4">
    <source>
        <dbReference type="Google" id="ProtNLM"/>
    </source>
</evidence>
<evidence type="ECO:0000256" key="1">
    <source>
        <dbReference type="SAM" id="SignalP"/>
    </source>
</evidence>
<sequence>MTRTLIFLLGILAATPIFADPPQVENVTTERAGMGWRINVTLSHPDRGWNHFADGWEVLDADGRRLGYRELMHPHDHEQPFTRSLFNVMIPDGTRTFFIRAHCSQSGWAETLTKVALRH</sequence>
<reference evidence="2 3" key="1">
    <citation type="submission" date="2017-05" db="EMBL/GenBank/DDBJ databases">
        <authorList>
            <person name="Varghese N."/>
            <person name="Submissions S."/>
        </authorList>
    </citation>
    <scope>NUCLEOTIDE SEQUENCE [LARGE SCALE GENOMIC DNA]</scope>
    <source>
        <strain evidence="2 3">DSM 29506</strain>
    </source>
</reference>
<feature type="chain" id="PRO_5022178562" description="Secreted protein" evidence="1">
    <location>
        <begin position="20"/>
        <end position="119"/>
    </location>
</feature>
<evidence type="ECO:0000313" key="3">
    <source>
        <dbReference type="Proteomes" id="UP000316030"/>
    </source>
</evidence>
<evidence type="ECO:0000313" key="2">
    <source>
        <dbReference type="EMBL" id="SMO33579.1"/>
    </source>
</evidence>
<gene>
    <name evidence="2" type="ORF">SAMN06265173_101132</name>
</gene>
<dbReference type="Proteomes" id="UP000316030">
    <property type="component" value="Unassembled WGS sequence"/>
</dbReference>
<organism evidence="2 3">
    <name type="scientific">Thalassovita litoralis</name>
    <dbReference type="NCBI Taxonomy" id="1010611"/>
    <lineage>
        <taxon>Bacteria</taxon>
        <taxon>Pseudomonadati</taxon>
        <taxon>Pseudomonadota</taxon>
        <taxon>Alphaproteobacteria</taxon>
        <taxon>Rhodobacterales</taxon>
        <taxon>Roseobacteraceae</taxon>
        <taxon>Thalassovita</taxon>
    </lineage>
</organism>
<proteinExistence type="predicted"/>